<dbReference type="PANTHER" id="PTHR38445:SF10">
    <property type="entry name" value="GNTR-FAMILY TRANSCRIPTIONAL REGULATOR"/>
    <property type="match status" value="1"/>
</dbReference>
<dbReference type="InterPro" id="IPR000524">
    <property type="entry name" value="Tscrpt_reg_HTH_GntR"/>
</dbReference>
<dbReference type="SUPFAM" id="SSF46785">
    <property type="entry name" value="Winged helix' DNA-binding domain"/>
    <property type="match status" value="1"/>
</dbReference>
<dbReference type="GO" id="GO:0003700">
    <property type="term" value="F:DNA-binding transcription factor activity"/>
    <property type="evidence" value="ECO:0007669"/>
    <property type="project" value="InterPro"/>
</dbReference>
<comment type="caution">
    <text evidence="5">The sequence shown here is derived from an EMBL/GenBank/DDBJ whole genome shotgun (WGS) entry which is preliminary data.</text>
</comment>
<dbReference type="InterPro" id="IPR036388">
    <property type="entry name" value="WH-like_DNA-bd_sf"/>
</dbReference>
<keyword evidence="3" id="KW-0804">Transcription</keyword>
<evidence type="ECO:0000256" key="2">
    <source>
        <dbReference type="ARBA" id="ARBA00023125"/>
    </source>
</evidence>
<evidence type="ECO:0000256" key="1">
    <source>
        <dbReference type="ARBA" id="ARBA00023015"/>
    </source>
</evidence>
<keyword evidence="6" id="KW-1185">Reference proteome</keyword>
<protein>
    <submittedName>
        <fullName evidence="5">GntR family transcriptional regulator</fullName>
    </submittedName>
</protein>
<dbReference type="GO" id="GO:0003677">
    <property type="term" value="F:DNA binding"/>
    <property type="evidence" value="ECO:0007669"/>
    <property type="project" value="UniProtKB-KW"/>
</dbReference>
<feature type="domain" description="HTH gntR-type" evidence="4">
    <location>
        <begin position="9"/>
        <end position="77"/>
    </location>
</feature>
<dbReference type="SMART" id="SM00345">
    <property type="entry name" value="HTH_GNTR"/>
    <property type="match status" value="1"/>
</dbReference>
<organism evidence="5 6">
    <name type="scientific">Halalkalibacter oceani</name>
    <dbReference type="NCBI Taxonomy" id="1653776"/>
    <lineage>
        <taxon>Bacteria</taxon>
        <taxon>Bacillati</taxon>
        <taxon>Bacillota</taxon>
        <taxon>Bacilli</taxon>
        <taxon>Bacillales</taxon>
        <taxon>Bacillaceae</taxon>
        <taxon>Halalkalibacter</taxon>
    </lineage>
</organism>
<dbReference type="EMBL" id="JAMBOL010000012">
    <property type="protein sequence ID" value="MCM3715156.1"/>
    <property type="molecule type" value="Genomic_DNA"/>
</dbReference>
<evidence type="ECO:0000313" key="5">
    <source>
        <dbReference type="EMBL" id="MCM3715156.1"/>
    </source>
</evidence>
<evidence type="ECO:0000256" key="3">
    <source>
        <dbReference type="ARBA" id="ARBA00023163"/>
    </source>
</evidence>
<keyword evidence="2" id="KW-0238">DNA-binding</keyword>
<dbReference type="RefSeq" id="WP_251223913.1">
    <property type="nucleotide sequence ID" value="NZ_JAMBOL010000012.1"/>
</dbReference>
<keyword evidence="1" id="KW-0805">Transcription regulation</keyword>
<dbReference type="Gene3D" id="1.10.10.10">
    <property type="entry name" value="Winged helix-like DNA-binding domain superfamily/Winged helix DNA-binding domain"/>
    <property type="match status" value="1"/>
</dbReference>
<dbReference type="PROSITE" id="PS50949">
    <property type="entry name" value="HTH_GNTR"/>
    <property type="match status" value="1"/>
</dbReference>
<dbReference type="Proteomes" id="UP001139179">
    <property type="component" value="Unassembled WGS sequence"/>
</dbReference>
<dbReference type="InterPro" id="IPR036390">
    <property type="entry name" value="WH_DNA-bd_sf"/>
</dbReference>
<dbReference type="CDD" id="cd07377">
    <property type="entry name" value="WHTH_GntR"/>
    <property type="match status" value="1"/>
</dbReference>
<proteinExistence type="predicted"/>
<accession>A0A9X2DR52</accession>
<evidence type="ECO:0000313" key="6">
    <source>
        <dbReference type="Proteomes" id="UP001139179"/>
    </source>
</evidence>
<evidence type="ECO:0000259" key="4">
    <source>
        <dbReference type="PROSITE" id="PS50949"/>
    </source>
</evidence>
<dbReference type="AlphaFoldDB" id="A0A9X2DR52"/>
<dbReference type="Pfam" id="PF00392">
    <property type="entry name" value="GntR"/>
    <property type="match status" value="1"/>
</dbReference>
<sequence>MRSSLDENRPIFQQIREMIEEEIVAGQLQEEEKAPSTNQLVAHYQINPATVLKGINQLVDEGILYKKRGIGMFVAKGARSKLLEERRQRFKDEYVWRTVQEARKLGISIAEVQAMIQSVEEGDE</sequence>
<dbReference type="PANTHER" id="PTHR38445">
    <property type="entry name" value="HTH-TYPE TRANSCRIPTIONAL REPRESSOR YTRA"/>
    <property type="match status" value="1"/>
</dbReference>
<reference evidence="5" key="1">
    <citation type="submission" date="2022-05" db="EMBL/GenBank/DDBJ databases">
        <title>Comparative Genomics of Spacecraft Associated Microbes.</title>
        <authorList>
            <person name="Tran M.T."/>
            <person name="Wright A."/>
            <person name="Seuylemezian A."/>
            <person name="Eisen J."/>
            <person name="Coil D."/>
        </authorList>
    </citation>
    <scope>NUCLEOTIDE SEQUENCE</scope>
    <source>
        <strain evidence="5">214.1.1</strain>
    </source>
</reference>
<name>A0A9X2DR52_9BACI</name>
<gene>
    <name evidence="5" type="ORF">M3202_13790</name>
</gene>